<keyword evidence="3" id="KW-1185">Reference proteome</keyword>
<feature type="transmembrane region" description="Helical" evidence="1">
    <location>
        <begin position="128"/>
        <end position="145"/>
    </location>
</feature>
<feature type="transmembrane region" description="Helical" evidence="1">
    <location>
        <begin position="351"/>
        <end position="379"/>
    </location>
</feature>
<gene>
    <name evidence="2" type="ORF">SAMN02744037_00542</name>
</gene>
<name>A0A1M6L392_9FIRM</name>
<feature type="transmembrane region" description="Helical" evidence="1">
    <location>
        <begin position="239"/>
        <end position="259"/>
    </location>
</feature>
<feature type="transmembrane region" description="Helical" evidence="1">
    <location>
        <begin position="6"/>
        <end position="22"/>
    </location>
</feature>
<accession>A0A1M6L392</accession>
<dbReference type="Proteomes" id="UP000242497">
    <property type="component" value="Unassembled WGS sequence"/>
</dbReference>
<dbReference type="RefSeq" id="WP_072887052.1">
    <property type="nucleotide sequence ID" value="NZ_FRAE01000009.1"/>
</dbReference>
<sequence>MRRRLFISLIIMMILITTFSFAQNDEAKKDINEYLESQLKSMEIYKLEECFENEQALKNINFKNFIMDVMKGKKNILDLIDKDIIKDYFLKELRINFKIFISILVLSILSSILKNLDNSFSSGSVSKISNYAIFLIIISISFLGFKQALDICKSTIEHMVNFMEIAIPIEIALLVTLGFPVTSAALNPVFLGGIVFINIIFKTFLIITMTLSFSILIVNSISENIKLKRFFSFIKQINIFTIGILLTIYLGIISIQGIYVTSFDNFSVKTIKFAVDFIPVIGGFVSDSIEILLSSSHLLKSVLGAASLVILIGICLIPVLKIVSIILVYKISSIVIEPISEDGISSYLNEIGNLMTIILSAVVAICIMFFITIAILASIGNVTKL</sequence>
<protein>
    <submittedName>
        <fullName evidence="2">Stage III sporulation protein AE</fullName>
    </submittedName>
</protein>
<reference evidence="3" key="1">
    <citation type="submission" date="2016-11" db="EMBL/GenBank/DDBJ databases">
        <authorList>
            <person name="Varghese N."/>
            <person name="Submissions S."/>
        </authorList>
    </citation>
    <scope>NUCLEOTIDE SEQUENCE [LARGE SCALE GENOMIC DNA]</scope>
    <source>
        <strain evidence="3">DSM 15518</strain>
    </source>
</reference>
<dbReference type="EMBL" id="FRAE01000009">
    <property type="protein sequence ID" value="SHJ65656.1"/>
    <property type="molecule type" value="Genomic_DNA"/>
</dbReference>
<dbReference type="OrthoDB" id="1706761at2"/>
<dbReference type="STRING" id="1123349.SAMN02744037_00542"/>
<dbReference type="InterPro" id="IPR014194">
    <property type="entry name" value="Spore_III_AE"/>
</dbReference>
<keyword evidence="1" id="KW-0472">Membrane</keyword>
<keyword evidence="1" id="KW-0812">Transmembrane</keyword>
<proteinExistence type="predicted"/>
<organism evidence="2 3">
    <name type="scientific">Tepidibacter formicigenes DSM 15518</name>
    <dbReference type="NCBI Taxonomy" id="1123349"/>
    <lineage>
        <taxon>Bacteria</taxon>
        <taxon>Bacillati</taxon>
        <taxon>Bacillota</taxon>
        <taxon>Clostridia</taxon>
        <taxon>Peptostreptococcales</taxon>
        <taxon>Peptostreptococcaceae</taxon>
        <taxon>Tepidibacter</taxon>
    </lineage>
</organism>
<evidence type="ECO:0000313" key="2">
    <source>
        <dbReference type="EMBL" id="SHJ65656.1"/>
    </source>
</evidence>
<dbReference type="AlphaFoldDB" id="A0A1M6L392"/>
<keyword evidence="1" id="KW-1133">Transmembrane helix</keyword>
<dbReference type="Pfam" id="PF09546">
    <property type="entry name" value="Spore_III_AE"/>
    <property type="match status" value="1"/>
</dbReference>
<dbReference type="NCBIfam" id="TIGR02829">
    <property type="entry name" value="spore_III_AE"/>
    <property type="match status" value="1"/>
</dbReference>
<feature type="transmembrane region" description="Helical" evidence="1">
    <location>
        <begin position="165"/>
        <end position="186"/>
    </location>
</feature>
<evidence type="ECO:0000313" key="3">
    <source>
        <dbReference type="Proteomes" id="UP000242497"/>
    </source>
</evidence>
<feature type="transmembrane region" description="Helical" evidence="1">
    <location>
        <begin position="95"/>
        <end position="113"/>
    </location>
</feature>
<feature type="transmembrane region" description="Helical" evidence="1">
    <location>
        <begin position="192"/>
        <end position="218"/>
    </location>
</feature>
<evidence type="ECO:0000256" key="1">
    <source>
        <dbReference type="SAM" id="Phobius"/>
    </source>
</evidence>
<feature type="transmembrane region" description="Helical" evidence="1">
    <location>
        <begin position="305"/>
        <end position="331"/>
    </location>
</feature>